<sequence length="42" mass="5205">MFLSYREKVFVLNKEVKQWMASKFLGELRFFFNLKLKKFLSL</sequence>
<name>A0A0R3QE28_9BILA</name>
<dbReference type="AlphaFoldDB" id="A0A0R3QE28"/>
<reference evidence="3" key="1">
    <citation type="submission" date="2017-02" db="UniProtKB">
        <authorList>
            <consortium name="WormBaseParasite"/>
        </authorList>
    </citation>
    <scope>IDENTIFICATION</scope>
</reference>
<accession>A0A0R3QE28</accession>
<dbReference type="Proteomes" id="UP000280834">
    <property type="component" value="Unassembled WGS sequence"/>
</dbReference>
<dbReference type="WBParaSite" id="BTMF_0000461401-mRNA-1">
    <property type="protein sequence ID" value="BTMF_0000461401-mRNA-1"/>
    <property type="gene ID" value="BTMF_0000461401"/>
</dbReference>
<evidence type="ECO:0000313" key="1">
    <source>
        <dbReference type="EMBL" id="VDO15739.1"/>
    </source>
</evidence>
<dbReference type="EMBL" id="UZAG01003693">
    <property type="protein sequence ID" value="VDO15739.1"/>
    <property type="molecule type" value="Genomic_DNA"/>
</dbReference>
<reference evidence="1 2" key="2">
    <citation type="submission" date="2018-11" db="EMBL/GenBank/DDBJ databases">
        <authorList>
            <consortium name="Pathogen Informatics"/>
        </authorList>
    </citation>
    <scope>NUCLEOTIDE SEQUENCE [LARGE SCALE GENOMIC DNA]</scope>
</reference>
<proteinExistence type="predicted"/>
<protein>
    <submittedName>
        <fullName evidence="3">HTH_OrfB_IS605 domain-containing protein</fullName>
    </submittedName>
</protein>
<organism evidence="3">
    <name type="scientific">Brugia timori</name>
    <dbReference type="NCBI Taxonomy" id="42155"/>
    <lineage>
        <taxon>Eukaryota</taxon>
        <taxon>Metazoa</taxon>
        <taxon>Ecdysozoa</taxon>
        <taxon>Nematoda</taxon>
        <taxon>Chromadorea</taxon>
        <taxon>Rhabditida</taxon>
        <taxon>Spirurina</taxon>
        <taxon>Spiruromorpha</taxon>
        <taxon>Filarioidea</taxon>
        <taxon>Onchocercidae</taxon>
        <taxon>Brugia</taxon>
    </lineage>
</organism>
<evidence type="ECO:0000313" key="2">
    <source>
        <dbReference type="Proteomes" id="UP000280834"/>
    </source>
</evidence>
<gene>
    <name evidence="1" type="ORF">BTMF_LOCUS3911</name>
</gene>
<evidence type="ECO:0000313" key="3">
    <source>
        <dbReference type="WBParaSite" id="BTMF_0000461401-mRNA-1"/>
    </source>
</evidence>
<keyword evidence="2" id="KW-1185">Reference proteome</keyword>